<sequence length="255" mass="27342">MDMAEFHDPWSLFVMALAAMIVGLAKGGLSGVGVMAVPVLALVLPPVQAAAILLPILCLTDIVATWTWWGSWSRRTLFLMLPGAIAGIGVGWLTAAVVSDAAVRLIVGVIALAFVGRWLWQLWHRRPQEARAESPPRAGFWGALAGYTSFVAHAGGPPFQVYTLPLGLDPRVLTGTNVAFFTTVNYVKLIPYFALGQFDAQNLGAAALLAPVAVAFTFVGAWIIHRMRAEVFYPVTYGLTALVGLKLVWDGITGL</sequence>
<evidence type="ECO:0000256" key="3">
    <source>
        <dbReference type="ARBA" id="ARBA00022448"/>
    </source>
</evidence>
<dbReference type="Pfam" id="PF01925">
    <property type="entry name" value="TauE"/>
    <property type="match status" value="1"/>
</dbReference>
<feature type="transmembrane region" description="Helical" evidence="8">
    <location>
        <begin position="140"/>
        <end position="159"/>
    </location>
</feature>
<keyword evidence="6 8" id="KW-1133">Transmembrane helix</keyword>
<gene>
    <name evidence="9" type="ORF">AVDCRST_MAG15-220</name>
</gene>
<name>A0A6J4NMG9_9RHOB</name>
<evidence type="ECO:0000256" key="5">
    <source>
        <dbReference type="ARBA" id="ARBA00022692"/>
    </source>
</evidence>
<feature type="transmembrane region" description="Helical" evidence="8">
    <location>
        <begin position="203"/>
        <end position="224"/>
    </location>
</feature>
<dbReference type="PANTHER" id="PTHR30269:SF37">
    <property type="entry name" value="MEMBRANE TRANSPORTER PROTEIN"/>
    <property type="match status" value="1"/>
</dbReference>
<evidence type="ECO:0000256" key="8">
    <source>
        <dbReference type="RuleBase" id="RU363041"/>
    </source>
</evidence>
<keyword evidence="4 8" id="KW-1003">Cell membrane</keyword>
<feature type="transmembrane region" description="Helical" evidence="8">
    <location>
        <begin position="231"/>
        <end position="249"/>
    </location>
</feature>
<feature type="transmembrane region" description="Helical" evidence="8">
    <location>
        <begin position="101"/>
        <end position="120"/>
    </location>
</feature>
<keyword evidence="3" id="KW-0813">Transport</keyword>
<evidence type="ECO:0000256" key="2">
    <source>
        <dbReference type="ARBA" id="ARBA00009142"/>
    </source>
</evidence>
<reference evidence="9" key="1">
    <citation type="submission" date="2020-02" db="EMBL/GenBank/DDBJ databases">
        <authorList>
            <person name="Meier V. D."/>
        </authorList>
    </citation>
    <scope>NUCLEOTIDE SEQUENCE</scope>
    <source>
        <strain evidence="9">AVDCRST_MAG15</strain>
    </source>
</reference>
<dbReference type="AlphaFoldDB" id="A0A6J4NMG9"/>
<evidence type="ECO:0000256" key="6">
    <source>
        <dbReference type="ARBA" id="ARBA00022989"/>
    </source>
</evidence>
<proteinExistence type="inferred from homology"/>
<dbReference type="InterPro" id="IPR002781">
    <property type="entry name" value="TM_pro_TauE-like"/>
</dbReference>
<organism evidence="9">
    <name type="scientific">uncultured Rubellimicrobium sp</name>
    <dbReference type="NCBI Taxonomy" id="543078"/>
    <lineage>
        <taxon>Bacteria</taxon>
        <taxon>Pseudomonadati</taxon>
        <taxon>Pseudomonadota</taxon>
        <taxon>Alphaproteobacteria</taxon>
        <taxon>Rhodobacterales</taxon>
        <taxon>Roseobacteraceae</taxon>
        <taxon>Rubellimicrobium</taxon>
        <taxon>environmental samples</taxon>
    </lineage>
</organism>
<dbReference type="PANTHER" id="PTHR30269">
    <property type="entry name" value="TRANSMEMBRANE PROTEIN YFCA"/>
    <property type="match status" value="1"/>
</dbReference>
<feature type="transmembrane region" description="Helical" evidence="8">
    <location>
        <begin position="12"/>
        <end position="43"/>
    </location>
</feature>
<keyword evidence="5 8" id="KW-0812">Transmembrane</keyword>
<evidence type="ECO:0000256" key="1">
    <source>
        <dbReference type="ARBA" id="ARBA00004651"/>
    </source>
</evidence>
<comment type="subcellular location">
    <subcellularLocation>
        <location evidence="1 8">Cell membrane</location>
        <topology evidence="1 8">Multi-pass membrane protein</topology>
    </subcellularLocation>
</comment>
<feature type="transmembrane region" description="Helical" evidence="8">
    <location>
        <begin position="76"/>
        <end position="95"/>
    </location>
</feature>
<keyword evidence="7 8" id="KW-0472">Membrane</keyword>
<protein>
    <recommendedName>
        <fullName evidence="8">Probable membrane transporter protein</fullName>
    </recommendedName>
</protein>
<evidence type="ECO:0000256" key="7">
    <source>
        <dbReference type="ARBA" id="ARBA00023136"/>
    </source>
</evidence>
<evidence type="ECO:0000256" key="4">
    <source>
        <dbReference type="ARBA" id="ARBA00022475"/>
    </source>
</evidence>
<evidence type="ECO:0000313" key="9">
    <source>
        <dbReference type="EMBL" id="CAA9386781.1"/>
    </source>
</evidence>
<feature type="transmembrane region" description="Helical" evidence="8">
    <location>
        <begin position="49"/>
        <end position="69"/>
    </location>
</feature>
<dbReference type="InterPro" id="IPR052017">
    <property type="entry name" value="TSUP"/>
</dbReference>
<accession>A0A6J4NMG9</accession>
<dbReference type="GO" id="GO:0005886">
    <property type="term" value="C:plasma membrane"/>
    <property type="evidence" value="ECO:0007669"/>
    <property type="project" value="UniProtKB-SubCell"/>
</dbReference>
<comment type="similarity">
    <text evidence="2 8">Belongs to the 4-toluene sulfonate uptake permease (TSUP) (TC 2.A.102) family.</text>
</comment>
<dbReference type="EMBL" id="CADCUU010000036">
    <property type="protein sequence ID" value="CAA9386781.1"/>
    <property type="molecule type" value="Genomic_DNA"/>
</dbReference>